<feature type="compositionally biased region" description="Basic and acidic residues" evidence="1">
    <location>
        <begin position="106"/>
        <end position="116"/>
    </location>
</feature>
<evidence type="ECO:0000259" key="2">
    <source>
        <dbReference type="PROSITE" id="PS51186"/>
    </source>
</evidence>
<reference evidence="3" key="2">
    <citation type="submission" date="2023-06" db="EMBL/GenBank/DDBJ databases">
        <authorList>
            <consortium name="Lawrence Berkeley National Laboratory"/>
            <person name="Haridas S."/>
            <person name="Hensen N."/>
            <person name="Bonometti L."/>
            <person name="Westerberg I."/>
            <person name="Brannstrom I.O."/>
            <person name="Guillou S."/>
            <person name="Cros-Aarteil S."/>
            <person name="Calhoun S."/>
            <person name="Kuo A."/>
            <person name="Mondo S."/>
            <person name="Pangilinan J."/>
            <person name="Riley R."/>
            <person name="LaButti K."/>
            <person name="Andreopoulos B."/>
            <person name="Lipzen A."/>
            <person name="Chen C."/>
            <person name="Yanf M."/>
            <person name="Daum C."/>
            <person name="Ng V."/>
            <person name="Clum A."/>
            <person name="Steindorff A."/>
            <person name="Ohm R."/>
            <person name="Martin F."/>
            <person name="Silar P."/>
            <person name="Natvig D."/>
            <person name="Lalanne C."/>
            <person name="Gautier V."/>
            <person name="Ament-velasquez S.L."/>
            <person name="Kruys A."/>
            <person name="Hutchinson M.I."/>
            <person name="Powell A.J."/>
            <person name="Barry K."/>
            <person name="Miller A.N."/>
            <person name="Grigoriev I.V."/>
            <person name="Debuchy R."/>
            <person name="Gladieux P."/>
            <person name="Thoren M.H."/>
            <person name="Johannesson H."/>
        </authorList>
    </citation>
    <scope>NUCLEOTIDE SEQUENCE</scope>
    <source>
        <strain evidence="3">CBS 232.78</strain>
    </source>
</reference>
<sequence>MPLQLRQATEADAPACGRIATAAFVDTLSPTLFPPHLNPGPDDEVTWRTQRTARRIREGVPTLVVVETDPDSGKEIAVAGFAQWQKPYPPAGSEEEEKEEVLDAAAKAKKEAEKDPGPPSLDVTVFELAVQIMDEETEKAFGERGYKDMWYLMMLAVDPQFNRRGVGKMLLRWGVDQATADKKDVFLVATPAGRFLYLSAGFKDIWHRTLINVPHTGMLWELPGKEASA</sequence>
<dbReference type="PROSITE" id="PS51186">
    <property type="entry name" value="GNAT"/>
    <property type="match status" value="1"/>
</dbReference>
<dbReference type="AlphaFoldDB" id="A0AAE0KAL1"/>
<feature type="compositionally biased region" description="Acidic residues" evidence="1">
    <location>
        <begin position="93"/>
        <end position="102"/>
    </location>
</feature>
<dbReference type="InterPro" id="IPR016181">
    <property type="entry name" value="Acyl_CoA_acyltransferase"/>
</dbReference>
<feature type="region of interest" description="Disordered" evidence="1">
    <location>
        <begin position="87"/>
        <end position="120"/>
    </location>
</feature>
<dbReference type="SUPFAM" id="SSF55729">
    <property type="entry name" value="Acyl-CoA N-acyltransferases (Nat)"/>
    <property type="match status" value="1"/>
</dbReference>
<dbReference type="InterPro" id="IPR000182">
    <property type="entry name" value="GNAT_dom"/>
</dbReference>
<dbReference type="EMBL" id="JAULSW010000008">
    <property type="protein sequence ID" value="KAK3372715.1"/>
    <property type="molecule type" value="Genomic_DNA"/>
</dbReference>
<feature type="domain" description="N-acetyltransferase" evidence="2">
    <location>
        <begin position="63"/>
        <end position="223"/>
    </location>
</feature>
<dbReference type="Gene3D" id="3.40.630.30">
    <property type="match status" value="1"/>
</dbReference>
<reference evidence="3" key="1">
    <citation type="journal article" date="2023" name="Mol. Phylogenet. Evol.">
        <title>Genome-scale phylogeny and comparative genomics of the fungal order Sordariales.</title>
        <authorList>
            <person name="Hensen N."/>
            <person name="Bonometti L."/>
            <person name="Westerberg I."/>
            <person name="Brannstrom I.O."/>
            <person name="Guillou S."/>
            <person name="Cros-Aarteil S."/>
            <person name="Calhoun S."/>
            <person name="Haridas S."/>
            <person name="Kuo A."/>
            <person name="Mondo S."/>
            <person name="Pangilinan J."/>
            <person name="Riley R."/>
            <person name="LaButti K."/>
            <person name="Andreopoulos B."/>
            <person name="Lipzen A."/>
            <person name="Chen C."/>
            <person name="Yan M."/>
            <person name="Daum C."/>
            <person name="Ng V."/>
            <person name="Clum A."/>
            <person name="Steindorff A."/>
            <person name="Ohm R.A."/>
            <person name="Martin F."/>
            <person name="Silar P."/>
            <person name="Natvig D.O."/>
            <person name="Lalanne C."/>
            <person name="Gautier V."/>
            <person name="Ament-Velasquez S.L."/>
            <person name="Kruys A."/>
            <person name="Hutchinson M.I."/>
            <person name="Powell A.J."/>
            <person name="Barry K."/>
            <person name="Miller A.N."/>
            <person name="Grigoriev I.V."/>
            <person name="Debuchy R."/>
            <person name="Gladieux P."/>
            <person name="Hiltunen Thoren M."/>
            <person name="Johannesson H."/>
        </authorList>
    </citation>
    <scope>NUCLEOTIDE SEQUENCE</scope>
    <source>
        <strain evidence="3">CBS 232.78</strain>
    </source>
</reference>
<dbReference type="InterPro" id="IPR052523">
    <property type="entry name" value="Trichothecene_AcTrans"/>
</dbReference>
<accession>A0AAE0KAL1</accession>
<organism evidence="3 4">
    <name type="scientific">Podospora didyma</name>
    <dbReference type="NCBI Taxonomy" id="330526"/>
    <lineage>
        <taxon>Eukaryota</taxon>
        <taxon>Fungi</taxon>
        <taxon>Dikarya</taxon>
        <taxon>Ascomycota</taxon>
        <taxon>Pezizomycotina</taxon>
        <taxon>Sordariomycetes</taxon>
        <taxon>Sordariomycetidae</taxon>
        <taxon>Sordariales</taxon>
        <taxon>Podosporaceae</taxon>
        <taxon>Podospora</taxon>
    </lineage>
</organism>
<dbReference type="CDD" id="cd04301">
    <property type="entry name" value="NAT_SF"/>
    <property type="match status" value="1"/>
</dbReference>
<keyword evidence="4" id="KW-1185">Reference proteome</keyword>
<dbReference type="Proteomes" id="UP001285441">
    <property type="component" value="Unassembled WGS sequence"/>
</dbReference>
<protein>
    <submittedName>
        <fullName evidence="3">Acyl-CoA N-acyltransferase</fullName>
    </submittedName>
</protein>
<dbReference type="Pfam" id="PF13508">
    <property type="entry name" value="Acetyltransf_7"/>
    <property type="match status" value="1"/>
</dbReference>
<evidence type="ECO:0000256" key="1">
    <source>
        <dbReference type="SAM" id="MobiDB-lite"/>
    </source>
</evidence>
<evidence type="ECO:0000313" key="4">
    <source>
        <dbReference type="Proteomes" id="UP001285441"/>
    </source>
</evidence>
<proteinExistence type="predicted"/>
<dbReference type="PANTHER" id="PTHR42791">
    <property type="entry name" value="GNAT FAMILY ACETYLTRANSFERASE"/>
    <property type="match status" value="1"/>
</dbReference>
<dbReference type="PANTHER" id="PTHR42791:SF2">
    <property type="entry name" value="N-ACETYLTRANSFERASE DOMAIN-CONTAINING PROTEIN"/>
    <property type="match status" value="1"/>
</dbReference>
<dbReference type="GO" id="GO:0016747">
    <property type="term" value="F:acyltransferase activity, transferring groups other than amino-acyl groups"/>
    <property type="evidence" value="ECO:0007669"/>
    <property type="project" value="InterPro"/>
</dbReference>
<gene>
    <name evidence="3" type="ORF">B0H63DRAFT_485517</name>
</gene>
<name>A0AAE0KAL1_9PEZI</name>
<comment type="caution">
    <text evidence="3">The sequence shown here is derived from an EMBL/GenBank/DDBJ whole genome shotgun (WGS) entry which is preliminary data.</text>
</comment>
<evidence type="ECO:0000313" key="3">
    <source>
        <dbReference type="EMBL" id="KAK3372715.1"/>
    </source>
</evidence>